<feature type="region of interest" description="Disordered" evidence="10">
    <location>
        <begin position="319"/>
        <end position="365"/>
    </location>
</feature>
<feature type="compositionally biased region" description="Low complexity" evidence="10">
    <location>
        <begin position="334"/>
        <end position="355"/>
    </location>
</feature>
<evidence type="ECO:0000259" key="13">
    <source>
        <dbReference type="PROSITE" id="PS50894"/>
    </source>
</evidence>
<name>A0AB35JUE3_PSESY</name>
<dbReference type="PANTHER" id="PTHR43395">
    <property type="entry name" value="SENSOR HISTIDINE KINASE CHEA"/>
    <property type="match status" value="1"/>
</dbReference>
<dbReference type="CDD" id="cd00088">
    <property type="entry name" value="HPT"/>
    <property type="match status" value="1"/>
</dbReference>
<keyword evidence="4 9" id="KW-0597">Phosphoprotein</keyword>
<dbReference type="AlphaFoldDB" id="A0AB35JUE3"/>
<dbReference type="CDD" id="cd00731">
    <property type="entry name" value="CheA_reg"/>
    <property type="match status" value="1"/>
</dbReference>
<dbReference type="Gene3D" id="2.30.30.40">
    <property type="entry name" value="SH3 Domains"/>
    <property type="match status" value="1"/>
</dbReference>
<evidence type="ECO:0000256" key="5">
    <source>
        <dbReference type="ARBA" id="ARBA00022679"/>
    </source>
</evidence>
<keyword evidence="7" id="KW-0902">Two-component regulatory system</keyword>
<dbReference type="InterPro" id="IPR003594">
    <property type="entry name" value="HATPase_dom"/>
</dbReference>
<dbReference type="Pfam" id="PF01584">
    <property type="entry name" value="CheW"/>
    <property type="match status" value="1"/>
</dbReference>
<evidence type="ECO:0000256" key="9">
    <source>
        <dbReference type="PROSITE-ProRule" id="PRU00110"/>
    </source>
</evidence>
<evidence type="ECO:0000259" key="11">
    <source>
        <dbReference type="PROSITE" id="PS50109"/>
    </source>
</evidence>
<dbReference type="SUPFAM" id="SSF55874">
    <property type="entry name" value="ATPase domain of HSP90 chaperone/DNA topoisomerase II/histidine kinase"/>
    <property type="match status" value="1"/>
</dbReference>
<dbReference type="SMART" id="SM00387">
    <property type="entry name" value="HATPase_c"/>
    <property type="match status" value="1"/>
</dbReference>
<dbReference type="SUPFAM" id="SSF50341">
    <property type="entry name" value="CheW-like"/>
    <property type="match status" value="1"/>
</dbReference>
<dbReference type="InterPro" id="IPR002545">
    <property type="entry name" value="CheW-lke_dom"/>
</dbReference>
<feature type="compositionally biased region" description="Low complexity" evidence="10">
    <location>
        <begin position="219"/>
        <end position="231"/>
    </location>
</feature>
<comment type="function">
    <text evidence="8">Involved in the transmission of sensory signals from the chemoreceptors to the flagellar motors. CheA is autophosphorylated; it can transfer its phosphate group to either CheB or CheY.</text>
</comment>
<dbReference type="InterPro" id="IPR051315">
    <property type="entry name" value="Bact_Chemotaxis_CheA"/>
</dbReference>
<dbReference type="InterPro" id="IPR036641">
    <property type="entry name" value="HPT_dom_sf"/>
</dbReference>
<dbReference type="InterPro" id="IPR004358">
    <property type="entry name" value="Sig_transdc_His_kin-like_C"/>
</dbReference>
<dbReference type="InterPro" id="IPR004105">
    <property type="entry name" value="CheA-like_dim"/>
</dbReference>
<dbReference type="InterPro" id="IPR008207">
    <property type="entry name" value="Sig_transdc_His_kin_Hpt_dom"/>
</dbReference>
<evidence type="ECO:0000256" key="1">
    <source>
        <dbReference type="ARBA" id="ARBA00000085"/>
    </source>
</evidence>
<evidence type="ECO:0000256" key="10">
    <source>
        <dbReference type="SAM" id="MobiDB-lite"/>
    </source>
</evidence>
<dbReference type="InterPro" id="IPR037006">
    <property type="entry name" value="CheA-like_homodim_sf"/>
</dbReference>
<dbReference type="SMART" id="SM00260">
    <property type="entry name" value="CheW"/>
    <property type="match status" value="1"/>
</dbReference>
<dbReference type="Gene3D" id="1.10.287.560">
    <property type="entry name" value="Histidine kinase CheA-like, homodimeric domain"/>
    <property type="match status" value="1"/>
</dbReference>
<dbReference type="InterPro" id="IPR036061">
    <property type="entry name" value="CheW-like_dom_sf"/>
</dbReference>
<accession>A0AB35JUE3</accession>
<feature type="modified residue" description="Phosphohistidine" evidence="9">
    <location>
        <position position="49"/>
    </location>
</feature>
<feature type="domain" description="HPt" evidence="13">
    <location>
        <begin position="2"/>
        <end position="106"/>
    </location>
</feature>
<evidence type="ECO:0000313" key="15">
    <source>
        <dbReference type="Proteomes" id="UP001220207"/>
    </source>
</evidence>
<keyword evidence="6" id="KW-0418">Kinase</keyword>
<comment type="catalytic activity">
    <reaction evidence="1">
        <text>ATP + protein L-histidine = ADP + protein N-phospho-L-histidine.</text>
        <dbReference type="EC" id="2.7.13.3"/>
    </reaction>
</comment>
<dbReference type="PROSITE" id="PS50851">
    <property type="entry name" value="CHEW"/>
    <property type="match status" value="1"/>
</dbReference>
<dbReference type="Gene3D" id="1.20.120.160">
    <property type="entry name" value="HPT domain"/>
    <property type="match status" value="1"/>
</dbReference>
<evidence type="ECO:0000256" key="8">
    <source>
        <dbReference type="ARBA" id="ARBA00035100"/>
    </source>
</evidence>
<feature type="domain" description="CheW-like" evidence="12">
    <location>
        <begin position="616"/>
        <end position="750"/>
    </location>
</feature>
<evidence type="ECO:0000256" key="2">
    <source>
        <dbReference type="ARBA" id="ARBA00012438"/>
    </source>
</evidence>
<dbReference type="Pfam" id="PF01627">
    <property type="entry name" value="Hpt"/>
    <property type="match status" value="1"/>
</dbReference>
<dbReference type="SUPFAM" id="SSF47384">
    <property type="entry name" value="Homodimeric domain of signal transducing histidine kinase"/>
    <property type="match status" value="1"/>
</dbReference>
<evidence type="ECO:0000313" key="14">
    <source>
        <dbReference type="EMBL" id="MDC3736985.1"/>
    </source>
</evidence>
<dbReference type="InterPro" id="IPR005467">
    <property type="entry name" value="His_kinase_dom"/>
</dbReference>
<dbReference type="GO" id="GO:0005737">
    <property type="term" value="C:cytoplasm"/>
    <property type="evidence" value="ECO:0007669"/>
    <property type="project" value="InterPro"/>
</dbReference>
<organism evidence="14 15">
    <name type="scientific">Pseudomonas syringae pv. syringae</name>
    <dbReference type="NCBI Taxonomy" id="321"/>
    <lineage>
        <taxon>Bacteria</taxon>
        <taxon>Pseudomonadati</taxon>
        <taxon>Pseudomonadota</taxon>
        <taxon>Gammaproteobacteria</taxon>
        <taxon>Pseudomonadales</taxon>
        <taxon>Pseudomonadaceae</taxon>
        <taxon>Pseudomonas</taxon>
        <taxon>Pseudomonas syringae</taxon>
    </lineage>
</organism>
<evidence type="ECO:0000259" key="12">
    <source>
        <dbReference type="PROSITE" id="PS50851"/>
    </source>
</evidence>
<dbReference type="SMART" id="SM00073">
    <property type="entry name" value="HPT"/>
    <property type="match status" value="1"/>
</dbReference>
<dbReference type="EMBL" id="JAGSOW010000006">
    <property type="protein sequence ID" value="MDC3736985.1"/>
    <property type="molecule type" value="Genomic_DNA"/>
</dbReference>
<dbReference type="PROSITE" id="PS50894">
    <property type="entry name" value="HPT"/>
    <property type="match status" value="1"/>
</dbReference>
<feature type="compositionally biased region" description="Pro residues" evidence="10">
    <location>
        <begin position="322"/>
        <end position="333"/>
    </location>
</feature>
<reference evidence="14" key="1">
    <citation type="submission" date="2021-04" db="EMBL/GenBank/DDBJ databases">
        <title>Genome Sequence and Comparative Genome Analysis of Pseudomonas syringae pv. syringae strains EC33 and LMG5496 isolated from Citrus plants from Tunisia and Greece.</title>
        <authorList>
            <person name="Abdellatif E."/>
            <person name="Baeyen S."/>
        </authorList>
    </citation>
    <scope>NUCLEOTIDE SEQUENCE</scope>
    <source>
        <strain evidence="14">LMG 5496</strain>
    </source>
</reference>
<dbReference type="FunFam" id="3.30.565.10:FF:000016">
    <property type="entry name" value="Chemotaxis protein CheA, putative"/>
    <property type="match status" value="1"/>
</dbReference>
<dbReference type="GO" id="GO:0000155">
    <property type="term" value="F:phosphorelay sensor kinase activity"/>
    <property type="evidence" value="ECO:0007669"/>
    <property type="project" value="InterPro"/>
</dbReference>
<dbReference type="Gene3D" id="3.30.565.10">
    <property type="entry name" value="Histidine kinase-like ATPase, C-terminal domain"/>
    <property type="match status" value="1"/>
</dbReference>
<dbReference type="Proteomes" id="UP001220207">
    <property type="component" value="Unassembled WGS sequence"/>
</dbReference>
<sequence>MSFGADEEILQDFLVEAGEILEQLSEQLVELESRPDDADLLNAIFRGFHTVKGGAGFLQLHELVECCHIAENVFDILRKGERRVDSELMDVVLEALDTVNSMFGQVRERTDVTPATPELLAALARLAEPQSADEVAAPEPEPVVEVQVAAAVAEPAAGDEITDDEFEQLLDSLHGSNPVSAAPATAPAAVAAAPAGDEITDQEFESLLDQLHGKGKFAADAAPAPARAPVAQGSAAPAGDEITDDEFEALLDQLHGKGSFDGAVAAPVAAAPVAVAAKAPAAASDEITDHEFESLLDELHGKGKFEPEAIVAKAPAPVAAAAPPPPVAKPAPAPAAKAEPAKPAAAPAPARTPAPTGEKPVATEAETTVRVDTARLDEIMNMVGELVLVRNRLVRLGLNNGDEAMSKAVSNLDVVTADLQTAVMKTRMQPIKKVFGRFPRLVRDLARQLKKEINLELVGEETDLDKNLVEALADPLVHLVRNAVDHGIETPEEREATGKSRGGRVILSAEQEGDHILLSISDDGKGMDPNVLRSIAVKRGVMDKDAADRLSDTDCYNLIFAPGFSTKTEISDVSGRGVGMDVVKTKISQLNGSINIYSTKGQGSKIVIKVPLTLAIMPTLMVMLGNQAFAFPLVNVNEIFHLNLSTTNVVDGQEVVIVRDKALPLFYLKRWLVSSAAHEEQREGHVVILTVGTQRIGFVVDQLVGQEEVVIKPLGKMLQGTPGMSGATITGDGRIALILDVPSMLKRYAARRI</sequence>
<evidence type="ECO:0000256" key="4">
    <source>
        <dbReference type="ARBA" id="ARBA00022553"/>
    </source>
</evidence>
<dbReference type="SMART" id="SM01231">
    <property type="entry name" value="H-kinase_dim"/>
    <property type="match status" value="1"/>
</dbReference>
<dbReference type="Pfam" id="PF02895">
    <property type="entry name" value="H-kinase_dim"/>
    <property type="match status" value="1"/>
</dbReference>
<comment type="caution">
    <text evidence="14">The sequence shown here is derived from an EMBL/GenBank/DDBJ whole genome shotgun (WGS) entry which is preliminary data.</text>
</comment>
<feature type="domain" description="Histidine kinase" evidence="11">
    <location>
        <begin position="405"/>
        <end position="614"/>
    </location>
</feature>
<protein>
    <recommendedName>
        <fullName evidence="3">Chemotaxis protein CheA</fullName>
        <ecNumber evidence="2">2.7.13.3</ecNumber>
    </recommendedName>
</protein>
<dbReference type="PROSITE" id="PS50109">
    <property type="entry name" value="HIS_KIN"/>
    <property type="match status" value="1"/>
</dbReference>
<dbReference type="CDD" id="cd16916">
    <property type="entry name" value="HATPase_CheA-like"/>
    <property type="match status" value="1"/>
</dbReference>
<dbReference type="Pfam" id="PF02518">
    <property type="entry name" value="HATPase_c"/>
    <property type="match status" value="1"/>
</dbReference>
<proteinExistence type="predicted"/>
<dbReference type="SUPFAM" id="SSF47226">
    <property type="entry name" value="Histidine-containing phosphotransfer domain, HPT domain"/>
    <property type="match status" value="1"/>
</dbReference>
<dbReference type="EC" id="2.7.13.3" evidence="2"/>
<evidence type="ECO:0000256" key="3">
    <source>
        <dbReference type="ARBA" id="ARBA00021495"/>
    </source>
</evidence>
<evidence type="ECO:0000256" key="6">
    <source>
        <dbReference type="ARBA" id="ARBA00022777"/>
    </source>
</evidence>
<keyword evidence="5" id="KW-0808">Transferase</keyword>
<evidence type="ECO:0000256" key="7">
    <source>
        <dbReference type="ARBA" id="ARBA00023012"/>
    </source>
</evidence>
<dbReference type="PANTHER" id="PTHR43395:SF1">
    <property type="entry name" value="CHEMOTAXIS PROTEIN CHEA"/>
    <property type="match status" value="1"/>
</dbReference>
<dbReference type="PRINTS" id="PR00344">
    <property type="entry name" value="BCTRLSENSOR"/>
</dbReference>
<dbReference type="InterPro" id="IPR036097">
    <property type="entry name" value="HisK_dim/P_sf"/>
</dbReference>
<dbReference type="FunFam" id="1.20.120.160:FF:000008">
    <property type="entry name" value="Chemotaxis sensor histidine kinase CheA"/>
    <property type="match status" value="1"/>
</dbReference>
<dbReference type="InterPro" id="IPR036890">
    <property type="entry name" value="HATPase_C_sf"/>
</dbReference>
<dbReference type="RefSeq" id="WP_198704610.1">
    <property type="nucleotide sequence ID" value="NZ_JAGSOW010000006.1"/>
</dbReference>
<dbReference type="GO" id="GO:0006935">
    <property type="term" value="P:chemotaxis"/>
    <property type="evidence" value="ECO:0007669"/>
    <property type="project" value="InterPro"/>
</dbReference>
<feature type="region of interest" description="Disordered" evidence="10">
    <location>
        <begin position="219"/>
        <end position="239"/>
    </location>
</feature>
<dbReference type="FunFam" id="2.30.30.40:FF:000048">
    <property type="entry name" value="Chemotaxis protein CheA, putative"/>
    <property type="match status" value="1"/>
</dbReference>
<gene>
    <name evidence="14" type="ORF">KDL27_14445</name>
</gene>